<dbReference type="SUPFAM" id="SSF56784">
    <property type="entry name" value="HAD-like"/>
    <property type="match status" value="1"/>
</dbReference>
<dbReference type="EC" id="5.4.2.6" evidence="9"/>
<comment type="catalytic activity">
    <reaction evidence="8">
        <text>beta-D-glucose 1-phosphate = beta-D-glucose 6-phosphate</text>
        <dbReference type="Rhea" id="RHEA:20113"/>
        <dbReference type="ChEBI" id="CHEBI:57684"/>
        <dbReference type="ChEBI" id="CHEBI:58247"/>
        <dbReference type="EC" id="5.4.2.6"/>
    </reaction>
</comment>
<evidence type="ECO:0000256" key="9">
    <source>
        <dbReference type="ARBA" id="ARBA00044968"/>
    </source>
</evidence>
<dbReference type="PANTHER" id="PTHR46193:SF18">
    <property type="entry name" value="HEXITOL PHOSPHATASE B"/>
    <property type="match status" value="1"/>
</dbReference>
<protein>
    <recommendedName>
        <fullName evidence="10">Beta-phosphoglucomutase</fullName>
        <ecNumber evidence="9">5.4.2.6</ecNumber>
    </recommendedName>
</protein>
<dbReference type="InterPro" id="IPR010972">
    <property type="entry name" value="Beta-PGM"/>
</dbReference>
<evidence type="ECO:0000256" key="10">
    <source>
        <dbReference type="ARBA" id="ARBA00044991"/>
    </source>
</evidence>
<dbReference type="NCBIfam" id="TIGR01509">
    <property type="entry name" value="HAD-SF-IA-v3"/>
    <property type="match status" value="1"/>
</dbReference>
<dbReference type="InterPro" id="IPR036412">
    <property type="entry name" value="HAD-like_sf"/>
</dbReference>
<keyword evidence="3" id="KW-0597">Phosphoprotein</keyword>
<dbReference type="SFLD" id="SFLDG01135">
    <property type="entry name" value="C1.5.6:_HAD__Beta-PGM__Phospha"/>
    <property type="match status" value="1"/>
</dbReference>
<dbReference type="Gene3D" id="3.40.50.1000">
    <property type="entry name" value="HAD superfamily/HAD-like"/>
    <property type="match status" value="1"/>
</dbReference>
<dbReference type="InterPro" id="IPR023198">
    <property type="entry name" value="PGP-like_dom2"/>
</dbReference>
<dbReference type="InterPro" id="IPR010976">
    <property type="entry name" value="B-phosphoglucomutase_hydrolase"/>
</dbReference>
<evidence type="ECO:0000256" key="3">
    <source>
        <dbReference type="ARBA" id="ARBA00022553"/>
    </source>
</evidence>
<keyword evidence="6 11" id="KW-0413">Isomerase</keyword>
<evidence type="ECO:0000256" key="1">
    <source>
        <dbReference type="ARBA" id="ARBA00001946"/>
    </source>
</evidence>
<comment type="caution">
    <text evidence="11">The sequence shown here is derived from an EMBL/GenBank/DDBJ whole genome shotgun (WGS) entry which is preliminary data.</text>
</comment>
<dbReference type="InterPro" id="IPR023214">
    <property type="entry name" value="HAD_sf"/>
</dbReference>
<accession>A0ABX2DKE9</accession>
<dbReference type="NCBIfam" id="TIGR02009">
    <property type="entry name" value="PGMB-YQAB-SF"/>
    <property type="match status" value="1"/>
</dbReference>
<comment type="cofactor">
    <cofactor evidence="1">
        <name>Mg(2+)</name>
        <dbReference type="ChEBI" id="CHEBI:18420"/>
    </cofactor>
</comment>
<evidence type="ECO:0000256" key="6">
    <source>
        <dbReference type="ARBA" id="ARBA00023235"/>
    </source>
</evidence>
<organism evidence="11 12">
    <name type="scientific">Paenibacillus tritici</name>
    <dbReference type="NCBI Taxonomy" id="1873425"/>
    <lineage>
        <taxon>Bacteria</taxon>
        <taxon>Bacillati</taxon>
        <taxon>Bacillota</taxon>
        <taxon>Bacilli</taxon>
        <taxon>Bacillales</taxon>
        <taxon>Paenibacillaceae</taxon>
        <taxon>Paenibacillus</taxon>
    </lineage>
</organism>
<keyword evidence="7" id="KW-0119">Carbohydrate metabolism</keyword>
<comment type="similarity">
    <text evidence="2">Belongs to the HAD-like hydrolase superfamily. CbbY/CbbZ/Gph/YieH family.</text>
</comment>
<dbReference type="InterPro" id="IPR051600">
    <property type="entry name" value="Beta-PGM-like"/>
</dbReference>
<evidence type="ECO:0000256" key="2">
    <source>
        <dbReference type="ARBA" id="ARBA00006171"/>
    </source>
</evidence>
<keyword evidence="12" id="KW-1185">Reference proteome</keyword>
<proteinExistence type="inferred from homology"/>
<dbReference type="Proteomes" id="UP000711047">
    <property type="component" value="Unassembled WGS sequence"/>
</dbReference>
<dbReference type="GO" id="GO:0008801">
    <property type="term" value="F:beta-phosphoglucomutase activity"/>
    <property type="evidence" value="ECO:0007669"/>
    <property type="project" value="UniProtKB-EC"/>
</dbReference>
<reference evidence="11 12" key="1">
    <citation type="submission" date="2020-05" db="EMBL/GenBank/DDBJ databases">
        <title>Paenibacillus glebae, sp. nov., Paenibacillus humi sp. nov., Paenibacillus pedi sp. nov., Paenibacillus terrestris sp. nov. and Paenibacillus terricola sp. nov., isolated from a forest top soil sample.</title>
        <authorList>
            <person name="Qi S."/>
            <person name="Carlier A."/>
            <person name="Cnockaert M."/>
            <person name="Vandamme P."/>
        </authorList>
    </citation>
    <scope>NUCLEOTIDE SEQUENCE [LARGE SCALE GENOMIC DNA]</scope>
    <source>
        <strain evidence="11 12">LMG 29502</strain>
    </source>
</reference>
<dbReference type="Pfam" id="PF00702">
    <property type="entry name" value="Hydrolase"/>
    <property type="match status" value="1"/>
</dbReference>
<gene>
    <name evidence="11" type="primary">pgmB</name>
    <name evidence="11" type="ORF">HQN87_05250</name>
</gene>
<dbReference type="PRINTS" id="PR00413">
    <property type="entry name" value="HADHALOGNASE"/>
</dbReference>
<evidence type="ECO:0000256" key="8">
    <source>
        <dbReference type="ARBA" id="ARBA00044926"/>
    </source>
</evidence>
<dbReference type="CDD" id="cd02598">
    <property type="entry name" value="HAD_BPGM"/>
    <property type="match status" value="1"/>
</dbReference>
<evidence type="ECO:0000313" key="11">
    <source>
        <dbReference type="EMBL" id="NQX44732.1"/>
    </source>
</evidence>
<dbReference type="EMBL" id="JABMKX010000002">
    <property type="protein sequence ID" value="NQX44732.1"/>
    <property type="molecule type" value="Genomic_DNA"/>
</dbReference>
<dbReference type="SFLD" id="SFLDG01129">
    <property type="entry name" value="C1.5:_HAD__Beta-PGM__Phosphata"/>
    <property type="match status" value="1"/>
</dbReference>
<evidence type="ECO:0000256" key="7">
    <source>
        <dbReference type="ARBA" id="ARBA00023277"/>
    </source>
</evidence>
<evidence type="ECO:0000256" key="5">
    <source>
        <dbReference type="ARBA" id="ARBA00022842"/>
    </source>
</evidence>
<dbReference type="Gene3D" id="1.10.150.240">
    <property type="entry name" value="Putative phosphatase, domain 2"/>
    <property type="match status" value="1"/>
</dbReference>
<dbReference type="NCBIfam" id="TIGR01990">
    <property type="entry name" value="bPGM"/>
    <property type="match status" value="1"/>
</dbReference>
<sequence length="239" mass="25700">MEGIPVRALSFEAAIFDLDGVIVDTAKFHYLAWKRLAGELGFVFSEQANEQLKGVSRMESLELLLRDGGITEVTPEQKESLASRKNEWYKEYLATLTPADVLPGVADFIGLLRSQGVRTAIASASQNAPLILEKVNIRPLFDVVVDGNSIARAKPDPEEFLQAARLLGADPARCYVFEDAAAGVEGAVRAGMRVVGIGDRALLARAHLTLTSFEQLEPVFLLSHLGVAGQAGGGDRPNG</sequence>
<evidence type="ECO:0000256" key="4">
    <source>
        <dbReference type="ARBA" id="ARBA00022723"/>
    </source>
</evidence>
<keyword evidence="5" id="KW-0460">Magnesium</keyword>
<dbReference type="InterPro" id="IPR006439">
    <property type="entry name" value="HAD-SF_hydro_IA"/>
</dbReference>
<dbReference type="SFLD" id="SFLDS00003">
    <property type="entry name" value="Haloacid_Dehalogenase"/>
    <property type="match status" value="1"/>
</dbReference>
<keyword evidence="4" id="KW-0479">Metal-binding</keyword>
<name>A0ABX2DKE9_9BACL</name>
<dbReference type="PANTHER" id="PTHR46193">
    <property type="entry name" value="6-PHOSPHOGLUCONATE PHOSPHATASE"/>
    <property type="match status" value="1"/>
</dbReference>
<evidence type="ECO:0000313" key="12">
    <source>
        <dbReference type="Proteomes" id="UP000711047"/>
    </source>
</evidence>